<keyword evidence="1" id="KW-0812">Transmembrane</keyword>
<keyword evidence="1" id="KW-0472">Membrane</keyword>
<accession>A0A4S8KUV3</accession>
<evidence type="ECO:0000256" key="1">
    <source>
        <dbReference type="SAM" id="Phobius"/>
    </source>
</evidence>
<gene>
    <name evidence="2" type="ORF">K435DRAFT_697254</name>
</gene>
<feature type="non-terminal residue" evidence="2">
    <location>
        <position position="1"/>
    </location>
</feature>
<feature type="transmembrane region" description="Helical" evidence="1">
    <location>
        <begin position="57"/>
        <end position="77"/>
    </location>
</feature>
<protein>
    <submittedName>
        <fullName evidence="2">Uncharacterized protein</fullName>
    </submittedName>
</protein>
<organism evidence="2 3">
    <name type="scientific">Dendrothele bispora (strain CBS 962.96)</name>
    <dbReference type="NCBI Taxonomy" id="1314807"/>
    <lineage>
        <taxon>Eukaryota</taxon>
        <taxon>Fungi</taxon>
        <taxon>Dikarya</taxon>
        <taxon>Basidiomycota</taxon>
        <taxon>Agaricomycotina</taxon>
        <taxon>Agaricomycetes</taxon>
        <taxon>Agaricomycetidae</taxon>
        <taxon>Agaricales</taxon>
        <taxon>Agaricales incertae sedis</taxon>
        <taxon>Dendrothele</taxon>
    </lineage>
</organism>
<evidence type="ECO:0000313" key="2">
    <source>
        <dbReference type="EMBL" id="THU79692.1"/>
    </source>
</evidence>
<feature type="transmembrane region" description="Helical" evidence="1">
    <location>
        <begin position="20"/>
        <end position="37"/>
    </location>
</feature>
<dbReference type="OrthoDB" id="268928at2759"/>
<keyword evidence="1" id="KW-1133">Transmembrane helix</keyword>
<proteinExistence type="predicted"/>
<sequence>VLKFILSEHAEMFKYHRYANVPQNACLMVSVVILRIAQNSTQGYEYNRTDCRFISRFRVSCCTSLLGFSFFVLRTFMNIS</sequence>
<keyword evidence="3" id="KW-1185">Reference proteome</keyword>
<evidence type="ECO:0000313" key="3">
    <source>
        <dbReference type="Proteomes" id="UP000297245"/>
    </source>
</evidence>
<dbReference type="Proteomes" id="UP000297245">
    <property type="component" value="Unassembled WGS sequence"/>
</dbReference>
<dbReference type="EMBL" id="ML179989">
    <property type="protein sequence ID" value="THU79692.1"/>
    <property type="molecule type" value="Genomic_DNA"/>
</dbReference>
<reference evidence="2 3" key="1">
    <citation type="journal article" date="2019" name="Nat. Ecol. Evol.">
        <title>Megaphylogeny resolves global patterns of mushroom evolution.</title>
        <authorList>
            <person name="Varga T."/>
            <person name="Krizsan K."/>
            <person name="Foldi C."/>
            <person name="Dima B."/>
            <person name="Sanchez-Garcia M."/>
            <person name="Sanchez-Ramirez S."/>
            <person name="Szollosi G.J."/>
            <person name="Szarkandi J.G."/>
            <person name="Papp V."/>
            <person name="Albert L."/>
            <person name="Andreopoulos W."/>
            <person name="Angelini C."/>
            <person name="Antonin V."/>
            <person name="Barry K.W."/>
            <person name="Bougher N.L."/>
            <person name="Buchanan P."/>
            <person name="Buyck B."/>
            <person name="Bense V."/>
            <person name="Catcheside P."/>
            <person name="Chovatia M."/>
            <person name="Cooper J."/>
            <person name="Damon W."/>
            <person name="Desjardin D."/>
            <person name="Finy P."/>
            <person name="Geml J."/>
            <person name="Haridas S."/>
            <person name="Hughes K."/>
            <person name="Justo A."/>
            <person name="Karasinski D."/>
            <person name="Kautmanova I."/>
            <person name="Kiss B."/>
            <person name="Kocsube S."/>
            <person name="Kotiranta H."/>
            <person name="LaButti K.M."/>
            <person name="Lechner B.E."/>
            <person name="Liimatainen K."/>
            <person name="Lipzen A."/>
            <person name="Lukacs Z."/>
            <person name="Mihaltcheva S."/>
            <person name="Morgado L.N."/>
            <person name="Niskanen T."/>
            <person name="Noordeloos M.E."/>
            <person name="Ohm R.A."/>
            <person name="Ortiz-Santana B."/>
            <person name="Ovrebo C."/>
            <person name="Racz N."/>
            <person name="Riley R."/>
            <person name="Savchenko A."/>
            <person name="Shiryaev A."/>
            <person name="Soop K."/>
            <person name="Spirin V."/>
            <person name="Szebenyi C."/>
            <person name="Tomsovsky M."/>
            <person name="Tulloss R.E."/>
            <person name="Uehling J."/>
            <person name="Grigoriev I.V."/>
            <person name="Vagvolgyi C."/>
            <person name="Papp T."/>
            <person name="Martin F.M."/>
            <person name="Miettinen O."/>
            <person name="Hibbett D.S."/>
            <person name="Nagy L.G."/>
        </authorList>
    </citation>
    <scope>NUCLEOTIDE SEQUENCE [LARGE SCALE GENOMIC DNA]</scope>
    <source>
        <strain evidence="2 3">CBS 962.96</strain>
    </source>
</reference>
<dbReference type="AlphaFoldDB" id="A0A4S8KUV3"/>
<name>A0A4S8KUV3_DENBC</name>